<proteinExistence type="predicted"/>
<dbReference type="InterPro" id="IPR026870">
    <property type="entry name" value="Zinc_ribbon_dom"/>
</dbReference>
<protein>
    <submittedName>
        <fullName evidence="3">Zinc ribbon domain-containing protein</fullName>
    </submittedName>
</protein>
<dbReference type="RefSeq" id="WP_129257563.1">
    <property type="nucleotide sequence ID" value="NZ_SDKC01000001.1"/>
</dbReference>
<feature type="domain" description="Zinc-ribbon" evidence="2">
    <location>
        <begin position="2"/>
        <end position="21"/>
    </location>
</feature>
<evidence type="ECO:0000313" key="3">
    <source>
        <dbReference type="EMBL" id="RXS75056.1"/>
    </source>
</evidence>
<sequence length="250" mass="29133">MKCPHCGAQVGLEDKYCPFCGLPNEFAQKHQEDMDRYQQEFQQTQSDVYQKTRRFTGLTVPLTVVFVLIILNIGAYIFVSKSWEIGSSLQKQEIHSHLTEHQENIDTYIQNGEFCGLSSYYSQNSLYYEDEFDKYNALIRASDSYRDIYRILVDTSSYYPNYYFDDDEISHTITTLARDIHDIFNLEENYSYNKEEYFTDETNAALVDLRTQTKAVLVAYAGLTSEEADALPDLSTTKLKEYLERGLENR</sequence>
<evidence type="ECO:0000313" key="4">
    <source>
        <dbReference type="Proteomes" id="UP000290106"/>
    </source>
</evidence>
<reference evidence="3 4" key="1">
    <citation type="submission" date="2019-01" db="EMBL/GenBank/DDBJ databases">
        <title>Blautia sp. nov. KGMB01111 isolated human feces.</title>
        <authorList>
            <person name="Park J.-E."/>
            <person name="Kim J.-S."/>
            <person name="Park S.-H."/>
        </authorList>
    </citation>
    <scope>NUCLEOTIDE SEQUENCE [LARGE SCALE GENOMIC DNA]</scope>
    <source>
        <strain evidence="3 4">KGMB01111</strain>
    </source>
</reference>
<accession>A0A4Q1RHA8</accession>
<keyword evidence="4" id="KW-1185">Reference proteome</keyword>
<keyword evidence="1" id="KW-0812">Transmembrane</keyword>
<keyword evidence="1" id="KW-1133">Transmembrane helix</keyword>
<dbReference type="Proteomes" id="UP000290106">
    <property type="component" value="Unassembled WGS sequence"/>
</dbReference>
<name>A0A4Q1RHA8_9FIRM</name>
<evidence type="ECO:0000259" key="2">
    <source>
        <dbReference type="Pfam" id="PF13240"/>
    </source>
</evidence>
<evidence type="ECO:0000256" key="1">
    <source>
        <dbReference type="SAM" id="Phobius"/>
    </source>
</evidence>
<comment type="caution">
    <text evidence="3">The sequence shown here is derived from an EMBL/GenBank/DDBJ whole genome shotgun (WGS) entry which is preliminary data.</text>
</comment>
<dbReference type="AlphaFoldDB" id="A0A4Q1RHA8"/>
<feature type="transmembrane region" description="Helical" evidence="1">
    <location>
        <begin position="58"/>
        <end position="79"/>
    </location>
</feature>
<gene>
    <name evidence="3" type="ORF">ETP43_07380</name>
</gene>
<organism evidence="3 4">
    <name type="scientific">Blautia faecicola</name>
    <dbReference type="NCBI Taxonomy" id="2509240"/>
    <lineage>
        <taxon>Bacteria</taxon>
        <taxon>Bacillati</taxon>
        <taxon>Bacillota</taxon>
        <taxon>Clostridia</taxon>
        <taxon>Lachnospirales</taxon>
        <taxon>Lachnospiraceae</taxon>
        <taxon>Blautia</taxon>
    </lineage>
</organism>
<dbReference type="OrthoDB" id="2036883at2"/>
<dbReference type="EMBL" id="SDKC01000001">
    <property type="protein sequence ID" value="RXS75056.1"/>
    <property type="molecule type" value="Genomic_DNA"/>
</dbReference>
<keyword evidence="1" id="KW-0472">Membrane</keyword>
<dbReference type="Pfam" id="PF13240">
    <property type="entry name" value="Zn_Ribbon_1"/>
    <property type="match status" value="1"/>
</dbReference>